<keyword evidence="1" id="KW-1185">Reference proteome</keyword>
<name>A0A915I6V5_ROMCU</name>
<dbReference type="Proteomes" id="UP000887565">
    <property type="component" value="Unplaced"/>
</dbReference>
<accession>A0A915I6V5</accession>
<reference evidence="2" key="1">
    <citation type="submission" date="2022-11" db="UniProtKB">
        <authorList>
            <consortium name="WormBaseParasite"/>
        </authorList>
    </citation>
    <scope>IDENTIFICATION</scope>
</reference>
<evidence type="ECO:0000313" key="1">
    <source>
        <dbReference type="Proteomes" id="UP000887565"/>
    </source>
</evidence>
<dbReference type="AlphaFoldDB" id="A0A915I6V5"/>
<dbReference type="WBParaSite" id="nRc.2.0.1.t09873-RA">
    <property type="protein sequence ID" value="nRc.2.0.1.t09873-RA"/>
    <property type="gene ID" value="nRc.2.0.1.g09873"/>
</dbReference>
<organism evidence="1 2">
    <name type="scientific">Romanomermis culicivorax</name>
    <name type="common">Nematode worm</name>
    <dbReference type="NCBI Taxonomy" id="13658"/>
    <lineage>
        <taxon>Eukaryota</taxon>
        <taxon>Metazoa</taxon>
        <taxon>Ecdysozoa</taxon>
        <taxon>Nematoda</taxon>
        <taxon>Enoplea</taxon>
        <taxon>Dorylaimia</taxon>
        <taxon>Mermithida</taxon>
        <taxon>Mermithoidea</taxon>
        <taxon>Mermithidae</taxon>
        <taxon>Romanomermis</taxon>
    </lineage>
</organism>
<proteinExistence type="predicted"/>
<sequence length="150" mass="16879">MICLRKESTVIHQIRQLARPSSRKPSEEGLLLRPSWISKDPATYWSFRILYWFGLDNTLESLDPTAPVDGINPFYAQIPHFTSSTGRIVLSFHANRATSQNNHCRRRFSTCGLLSNISVIKIGKDVAANDHDVRPDNGATKLDIGINDTE</sequence>
<evidence type="ECO:0000313" key="2">
    <source>
        <dbReference type="WBParaSite" id="nRc.2.0.1.t09873-RA"/>
    </source>
</evidence>
<protein>
    <submittedName>
        <fullName evidence="2">Uncharacterized protein</fullName>
    </submittedName>
</protein>